<dbReference type="EMBL" id="ANFO01001230">
    <property type="protein sequence ID" value="KGQ03364.1"/>
    <property type="molecule type" value="Genomic_DNA"/>
</dbReference>
<gene>
    <name evidence="2" type="ORF">BBAD15_g11389</name>
</gene>
<comment type="caution">
    <text evidence="2">The sequence shown here is derived from an EMBL/GenBank/DDBJ whole genome shotgun (WGS) entry which is preliminary data.</text>
</comment>
<accession>A0A0A2VRB7</accession>
<feature type="signal peptide" evidence="1">
    <location>
        <begin position="1"/>
        <end position="20"/>
    </location>
</feature>
<organism evidence="2 3">
    <name type="scientific">Beauveria bassiana D1-5</name>
    <dbReference type="NCBI Taxonomy" id="1245745"/>
    <lineage>
        <taxon>Eukaryota</taxon>
        <taxon>Fungi</taxon>
        <taxon>Dikarya</taxon>
        <taxon>Ascomycota</taxon>
        <taxon>Pezizomycotina</taxon>
        <taxon>Sordariomycetes</taxon>
        <taxon>Hypocreomycetidae</taxon>
        <taxon>Hypocreales</taxon>
        <taxon>Cordycipitaceae</taxon>
        <taxon>Beauveria</taxon>
    </lineage>
</organism>
<proteinExistence type="predicted"/>
<evidence type="ECO:0000313" key="2">
    <source>
        <dbReference type="EMBL" id="KGQ03364.1"/>
    </source>
</evidence>
<reference evidence="2 3" key="1">
    <citation type="submission" date="2012-10" db="EMBL/GenBank/DDBJ databases">
        <title>Genome sequencing and analysis of entomopathogenic fungi Beauveria bassiana D1-5.</title>
        <authorList>
            <person name="Li Q."/>
            <person name="Wang L."/>
            <person name="Zhang Z."/>
            <person name="Wang Q."/>
            <person name="Ren J."/>
            <person name="Wang M."/>
            <person name="Xu W."/>
            <person name="Wang J."/>
            <person name="Lu Y."/>
            <person name="Du Q."/>
            <person name="Sun Z."/>
        </authorList>
    </citation>
    <scope>NUCLEOTIDE SEQUENCE [LARGE SCALE GENOMIC DNA]</scope>
    <source>
        <strain evidence="2 3">D1-5</strain>
    </source>
</reference>
<dbReference type="eggNOG" id="ENOG502SVKU">
    <property type="taxonomic scope" value="Eukaryota"/>
</dbReference>
<evidence type="ECO:0000256" key="1">
    <source>
        <dbReference type="SAM" id="SignalP"/>
    </source>
</evidence>
<sequence>MKFLVAVSLYAGLVACATQAEDFLAQHPDIQVGREALEKAEASHGADTFGLVNKPVDNIVLYQEFDANTKERISAVALVDDQKAEEYYKTYNRDGDAKGEVMKRWEEPGLAPRQCRRAVGEAEPQGLFARASRCGQFCARSHSCTAQARCPTCRYVGGRCRHQLSCQPR</sequence>
<dbReference type="HOGENOM" id="CLU_1578236_0_0_1"/>
<feature type="chain" id="PRO_5002006644" evidence="1">
    <location>
        <begin position="21"/>
        <end position="169"/>
    </location>
</feature>
<dbReference type="Proteomes" id="UP000030106">
    <property type="component" value="Unassembled WGS sequence"/>
</dbReference>
<protein>
    <submittedName>
        <fullName evidence="2">Uncharacterized protein</fullName>
    </submittedName>
</protein>
<dbReference type="AlphaFoldDB" id="A0A0A2VRB7"/>
<evidence type="ECO:0000313" key="3">
    <source>
        <dbReference type="Proteomes" id="UP000030106"/>
    </source>
</evidence>
<name>A0A0A2VRB7_BEABA</name>
<dbReference type="PROSITE" id="PS51257">
    <property type="entry name" value="PROKAR_LIPOPROTEIN"/>
    <property type="match status" value="1"/>
</dbReference>
<dbReference type="OrthoDB" id="4863635at2759"/>
<keyword evidence="1" id="KW-0732">Signal</keyword>